<sequence>MTRDTHHSPGPDELRLQAARKRQELGETIDQLMAKTDVKARAAHLVHDKTPEQVRENTRPLLAAVAAAVVAGVVLWQLRRSGKWG</sequence>
<dbReference type="Proteomes" id="UP000422572">
    <property type="component" value="Chromosome"/>
</dbReference>
<evidence type="ECO:0000313" key="3">
    <source>
        <dbReference type="Proteomes" id="UP000422572"/>
    </source>
</evidence>
<dbReference type="EMBL" id="CP034279">
    <property type="protein sequence ID" value="QGV81249.1"/>
    <property type="molecule type" value="Genomic_DNA"/>
</dbReference>
<proteinExistence type="predicted"/>
<dbReference type="InterPro" id="IPR022062">
    <property type="entry name" value="DUF3618"/>
</dbReference>
<evidence type="ECO:0000256" key="1">
    <source>
        <dbReference type="SAM" id="Phobius"/>
    </source>
</evidence>
<dbReference type="RefSeq" id="WP_156695001.1">
    <property type="nucleotide sequence ID" value="NZ_CP034279.1"/>
</dbReference>
<name>A0A6I6FPF5_9ACTN</name>
<organism evidence="2 3">
    <name type="scientific">Streptomyces ficellus</name>
    <dbReference type="NCBI Taxonomy" id="1977088"/>
    <lineage>
        <taxon>Bacteria</taxon>
        <taxon>Bacillati</taxon>
        <taxon>Actinomycetota</taxon>
        <taxon>Actinomycetes</taxon>
        <taxon>Kitasatosporales</taxon>
        <taxon>Streptomycetaceae</taxon>
        <taxon>Streptomyces</taxon>
    </lineage>
</organism>
<feature type="transmembrane region" description="Helical" evidence="1">
    <location>
        <begin position="61"/>
        <end position="78"/>
    </location>
</feature>
<evidence type="ECO:0000313" key="2">
    <source>
        <dbReference type="EMBL" id="QGV81249.1"/>
    </source>
</evidence>
<dbReference type="AlphaFoldDB" id="A0A6I6FPF5"/>
<keyword evidence="1" id="KW-0812">Transmembrane</keyword>
<keyword evidence="3" id="KW-1185">Reference proteome</keyword>
<reference evidence="2 3" key="1">
    <citation type="submission" date="2018-12" db="EMBL/GenBank/DDBJ databases">
        <title>Complete genome sequence of Streptomyces ficellus NRRL8067, the producer of ficellomycin, feldamycin and nojirimycin.</title>
        <authorList>
            <person name="Zhang H."/>
            <person name="Yue R."/>
            <person name="Liu Y."/>
            <person name="Li M."/>
            <person name="Mu H."/>
            <person name="Zhang J."/>
        </authorList>
    </citation>
    <scope>NUCLEOTIDE SEQUENCE [LARGE SCALE GENOMIC DNA]</scope>
    <source>
        <strain evidence="2 3">NRRL 8067</strain>
    </source>
</reference>
<accession>A0A6I6FPF5</accession>
<gene>
    <name evidence="2" type="ORF">EIZ62_25635</name>
</gene>
<dbReference type="Pfam" id="PF12277">
    <property type="entry name" value="DUF3618"/>
    <property type="match status" value="1"/>
</dbReference>
<keyword evidence="1" id="KW-0472">Membrane</keyword>
<dbReference type="KEGG" id="sfic:EIZ62_25635"/>
<protein>
    <submittedName>
        <fullName evidence="2">DUF3618 domain-containing protein</fullName>
    </submittedName>
</protein>
<keyword evidence="1" id="KW-1133">Transmembrane helix</keyword>
<dbReference type="OrthoDB" id="4245853at2"/>